<dbReference type="PANTHER" id="PTHR43390">
    <property type="entry name" value="SIGNAL PEPTIDASE I"/>
    <property type="match status" value="1"/>
</dbReference>
<evidence type="ECO:0000313" key="7">
    <source>
        <dbReference type="Proteomes" id="UP000325004"/>
    </source>
</evidence>
<comment type="catalytic activity">
    <reaction evidence="4">
        <text>Cleavage of hydrophobic, N-terminal signal or leader sequences from secreted and periplasmic proteins.</text>
        <dbReference type="EC" id="3.4.21.89"/>
    </reaction>
</comment>
<dbReference type="EMBL" id="CP043316">
    <property type="protein sequence ID" value="QEK38806.1"/>
    <property type="molecule type" value="Genomic_DNA"/>
</dbReference>
<feature type="active site" evidence="3">
    <location>
        <position position="40"/>
    </location>
</feature>
<dbReference type="InterPro" id="IPR019533">
    <property type="entry name" value="Peptidase_S26"/>
</dbReference>
<sequence>MHPKSNQKTHKKNTYTTYIVAIIIFIRIFLFEPYIVPSESMSRTMENGDVVIATKYNYGFSRMSIPIIGGFIPFFNKRIFAKDPKRGDVICFSVAKEPGRLYTKRIIGVGKDTVQVKEGIIHINDEAVKMEQTGEYELSHDNGQKEMMDVFQITLPSGKSYEILRRKIDNINSRQIAVDNTPVFEVPDGHVFCMGDNMHFSKDFRFFDFVSSISYDRIIGKPTYIIFGSKARLPIENSWIKWALRLPISIAQSIFNIKWSRIGRSI</sequence>
<evidence type="ECO:0000256" key="1">
    <source>
        <dbReference type="ARBA" id="ARBA00009370"/>
    </source>
</evidence>
<name>A0A5C0UFC6_9PROT</name>
<dbReference type="Gene3D" id="2.10.109.10">
    <property type="entry name" value="Umud Fragment, subunit A"/>
    <property type="match status" value="1"/>
</dbReference>
<dbReference type="SUPFAM" id="SSF51306">
    <property type="entry name" value="LexA/Signal peptidase"/>
    <property type="match status" value="1"/>
</dbReference>
<feature type="transmembrane region" description="Helical" evidence="4">
    <location>
        <begin position="15"/>
        <end position="36"/>
    </location>
</feature>
<protein>
    <recommendedName>
        <fullName evidence="2 4">Signal peptidase I</fullName>
        <ecNumber evidence="4">3.4.21.89</ecNumber>
    </recommendedName>
</protein>
<accession>A0A5C0UFC6</accession>
<dbReference type="InterPro" id="IPR000223">
    <property type="entry name" value="Pept_S26A_signal_pept_1"/>
</dbReference>
<dbReference type="PANTHER" id="PTHR43390:SF1">
    <property type="entry name" value="CHLOROPLAST PROCESSING PEPTIDASE"/>
    <property type="match status" value="1"/>
</dbReference>
<dbReference type="InterPro" id="IPR036286">
    <property type="entry name" value="LexA/Signal_pep-like_sf"/>
</dbReference>
<dbReference type="OrthoDB" id="9815782at2"/>
<proteinExistence type="inferred from homology"/>
<dbReference type="CDD" id="cd06530">
    <property type="entry name" value="S26_SPase_I"/>
    <property type="match status" value="1"/>
</dbReference>
<dbReference type="NCBIfam" id="TIGR02227">
    <property type="entry name" value="sigpep_I_bact"/>
    <property type="match status" value="1"/>
</dbReference>
<dbReference type="AlphaFoldDB" id="A0A5C0UFC6"/>
<dbReference type="GO" id="GO:0006465">
    <property type="term" value="P:signal peptide processing"/>
    <property type="evidence" value="ECO:0007669"/>
    <property type="project" value="InterPro"/>
</dbReference>
<feature type="active site" evidence="3">
    <location>
        <position position="104"/>
    </location>
</feature>
<dbReference type="PRINTS" id="PR00727">
    <property type="entry name" value="LEADERPTASE"/>
</dbReference>
<keyword evidence="4 6" id="KW-0378">Hydrolase</keyword>
<evidence type="ECO:0000313" key="6">
    <source>
        <dbReference type="EMBL" id="QEK38806.1"/>
    </source>
</evidence>
<comment type="caution">
    <text evidence="4">Lacks conserved residue(s) required for the propagation of feature annotation.</text>
</comment>
<dbReference type="EC" id="3.4.21.89" evidence="4"/>
<evidence type="ECO:0000256" key="4">
    <source>
        <dbReference type="RuleBase" id="RU362042"/>
    </source>
</evidence>
<keyword evidence="4" id="KW-0812">Transmembrane</keyword>
<dbReference type="GO" id="GO:0016020">
    <property type="term" value="C:membrane"/>
    <property type="evidence" value="ECO:0007669"/>
    <property type="project" value="UniProtKB-SubCell"/>
</dbReference>
<feature type="domain" description="Peptidase S26" evidence="5">
    <location>
        <begin position="17"/>
        <end position="223"/>
    </location>
</feature>
<comment type="subcellular location">
    <subcellularLocation>
        <location evidence="4">Membrane</location>
        <topology evidence="4">Single-pass type II membrane protein</topology>
    </subcellularLocation>
</comment>
<organism evidence="6 7">
    <name type="scientific">Candidatus Cytomitobacter primus</name>
    <dbReference type="NCBI Taxonomy" id="2066024"/>
    <lineage>
        <taxon>Bacteria</taxon>
        <taxon>Pseudomonadati</taxon>
        <taxon>Pseudomonadota</taxon>
        <taxon>Alphaproteobacteria</taxon>
        <taxon>Holosporales</taxon>
        <taxon>Holosporaceae</taxon>
        <taxon>Candidatus Cytomitobacter</taxon>
    </lineage>
</organism>
<evidence type="ECO:0000256" key="2">
    <source>
        <dbReference type="ARBA" id="ARBA00019232"/>
    </source>
</evidence>
<evidence type="ECO:0000256" key="3">
    <source>
        <dbReference type="PIRSR" id="PIRSR600223-1"/>
    </source>
</evidence>
<keyword evidence="4" id="KW-1133">Transmembrane helix</keyword>
<reference evidence="6 7" key="1">
    <citation type="submission" date="2019-08" db="EMBL/GenBank/DDBJ databases">
        <title>Highly reduced genomes of protist endosymbionts show evolutionary convergence.</title>
        <authorList>
            <person name="George E."/>
            <person name="Husnik F."/>
            <person name="Tashyreva D."/>
            <person name="Prokopchuk G."/>
            <person name="Horak A."/>
            <person name="Kwong W.K."/>
            <person name="Lukes J."/>
            <person name="Keeling P.J."/>
        </authorList>
    </citation>
    <scope>NUCLEOTIDE SEQUENCE [LARGE SCALE GENOMIC DNA]</scope>
    <source>
        <strain evidence="6">1604LC</strain>
    </source>
</reference>
<dbReference type="GO" id="GO:0009003">
    <property type="term" value="F:signal peptidase activity"/>
    <property type="evidence" value="ECO:0007669"/>
    <property type="project" value="UniProtKB-EC"/>
</dbReference>
<keyword evidence="7" id="KW-1185">Reference proteome</keyword>
<dbReference type="KEGG" id="cpri:FZC34_02745"/>
<evidence type="ECO:0000259" key="5">
    <source>
        <dbReference type="Pfam" id="PF10502"/>
    </source>
</evidence>
<comment type="similarity">
    <text evidence="1 4">Belongs to the peptidase S26 family.</text>
</comment>
<dbReference type="GO" id="GO:0004252">
    <property type="term" value="F:serine-type endopeptidase activity"/>
    <property type="evidence" value="ECO:0007669"/>
    <property type="project" value="InterPro"/>
</dbReference>
<keyword evidence="4" id="KW-0472">Membrane</keyword>
<dbReference type="Proteomes" id="UP000325004">
    <property type="component" value="Chromosome"/>
</dbReference>
<gene>
    <name evidence="6" type="primary">lepB</name>
    <name evidence="6" type="ORF">FZC34_02745</name>
</gene>
<keyword evidence="4" id="KW-0645">Protease</keyword>
<dbReference type="RefSeq" id="WP_148971927.1">
    <property type="nucleotide sequence ID" value="NZ_CP043316.1"/>
</dbReference>
<dbReference type="Pfam" id="PF10502">
    <property type="entry name" value="Peptidase_S26"/>
    <property type="match status" value="1"/>
</dbReference>
<feature type="transmembrane region" description="Helical" evidence="4">
    <location>
        <begin position="56"/>
        <end position="76"/>
    </location>
</feature>